<proteinExistence type="predicted"/>
<keyword evidence="1" id="KW-0812">Transmembrane</keyword>
<accession>A0ABU7LPY4</accession>
<dbReference type="RefSeq" id="WP_330198602.1">
    <property type="nucleotide sequence ID" value="NZ_JAZDRP010000003.1"/>
</dbReference>
<sequence>MILDNLSRAFKTQNWLAVALEFVIVIAGVVIGFQISAANDRAREQDELRELLVRTHIDLAAIVEGGPRAEVSMLTALQTSEFALDALIAGELDSEESARFRNGIGLAMLTLDLNDAASLELLGNPDVVDLISSTELRDSALQLIAQVRNAENGVASFNTETREARELLYQRARIRVRWDEDSGEAIGAIIEADFDTLAGDEAVISALAHVIYVKSRTIAEVNQGFYAIRDFYEAMDDYLYDEGPADAQPSEASE</sequence>
<protein>
    <submittedName>
        <fullName evidence="2">Uncharacterized protein</fullName>
    </submittedName>
</protein>
<dbReference type="Proteomes" id="UP001354971">
    <property type="component" value="Unassembled WGS sequence"/>
</dbReference>
<keyword evidence="1" id="KW-0472">Membrane</keyword>
<gene>
    <name evidence="2" type="ORF">V0U79_06160</name>
</gene>
<feature type="transmembrane region" description="Helical" evidence="1">
    <location>
        <begin position="15"/>
        <end position="35"/>
    </location>
</feature>
<comment type="caution">
    <text evidence="2">The sequence shown here is derived from an EMBL/GenBank/DDBJ whole genome shotgun (WGS) entry which is preliminary data.</text>
</comment>
<evidence type="ECO:0000313" key="3">
    <source>
        <dbReference type="Proteomes" id="UP001354971"/>
    </source>
</evidence>
<reference evidence="2 3" key="1">
    <citation type="submission" date="2024-01" db="EMBL/GenBank/DDBJ databases">
        <title>Hyphobacterium bacterium isolated from marine sediment.</title>
        <authorList>
            <person name="Zhao S."/>
        </authorList>
    </citation>
    <scope>NUCLEOTIDE SEQUENCE [LARGE SCALE GENOMIC DNA]</scope>
    <source>
        <strain evidence="3">HN65</strain>
    </source>
</reference>
<keyword evidence="1" id="KW-1133">Transmembrane helix</keyword>
<dbReference type="EMBL" id="JAZDRP010000003">
    <property type="protein sequence ID" value="MEE2525943.1"/>
    <property type="molecule type" value="Genomic_DNA"/>
</dbReference>
<evidence type="ECO:0000256" key="1">
    <source>
        <dbReference type="SAM" id="Phobius"/>
    </source>
</evidence>
<evidence type="ECO:0000313" key="2">
    <source>
        <dbReference type="EMBL" id="MEE2525943.1"/>
    </source>
</evidence>
<keyword evidence="3" id="KW-1185">Reference proteome</keyword>
<name>A0ABU7LPY4_9PROT</name>
<organism evidence="2 3">
    <name type="scientific">Hyphobacterium lacteum</name>
    <dbReference type="NCBI Taxonomy" id="3116575"/>
    <lineage>
        <taxon>Bacteria</taxon>
        <taxon>Pseudomonadati</taxon>
        <taxon>Pseudomonadota</taxon>
        <taxon>Alphaproteobacteria</taxon>
        <taxon>Maricaulales</taxon>
        <taxon>Maricaulaceae</taxon>
        <taxon>Hyphobacterium</taxon>
    </lineage>
</organism>